<evidence type="ECO:0000313" key="1">
    <source>
        <dbReference type="EMBL" id="QOR00211.1"/>
    </source>
</evidence>
<dbReference type="AlphaFoldDB" id="A0A7M1MHM9"/>
<name>A0A7M1MHM9_CAMLA</name>
<accession>A0A7M1MHM9</accession>
<gene>
    <name evidence="1" type="ORF">HW242_03050</name>
</gene>
<dbReference type="Proteomes" id="UP000594890">
    <property type="component" value="Chromosome"/>
</dbReference>
<evidence type="ECO:0000313" key="2">
    <source>
        <dbReference type="Proteomes" id="UP000594890"/>
    </source>
</evidence>
<protein>
    <submittedName>
        <fullName evidence="1">DUF3726 domain-containing protein</fullName>
    </submittedName>
</protein>
<dbReference type="InterPro" id="IPR022201">
    <property type="entry name" value="DUF3726"/>
</dbReference>
<organism evidence="1 2">
    <name type="scientific">Campylobacter lari</name>
    <dbReference type="NCBI Taxonomy" id="201"/>
    <lineage>
        <taxon>Bacteria</taxon>
        <taxon>Pseudomonadati</taxon>
        <taxon>Campylobacterota</taxon>
        <taxon>Epsilonproteobacteria</taxon>
        <taxon>Campylobacterales</taxon>
        <taxon>Campylobacteraceae</taxon>
        <taxon>Campylobacter</taxon>
    </lineage>
</organism>
<dbReference type="EMBL" id="CP063088">
    <property type="protein sequence ID" value="QOR00211.1"/>
    <property type="molecule type" value="Genomic_DNA"/>
</dbReference>
<sequence length="799" mass="92158">MKNDTKLRSPQEVMSLERLGSMHSSRLSFTRTLMRKIAQEKWVLKNILWDLDDKGFGDVIYQVRTPHGIYHLVIFANYIKDEERNDRVIANKWDVTFTFVNGEIDSGLLTVLKENVPLQEAGRNFNNAFVLARANKSVRIFEYIVNSLANGKQPDLDELAKVGYILRTTAVYGSGKFGISDFDNLQKNGDFSQSFSAEMCAVYIVRQFSLDWVNYIAKQRGGDKAVELDRDIQRYLGVGNATGLGMAPYLIKHPKVVDNWLYQRELALSKVMQQKLDMSKAKELIDYLKRASLHLKEITTIDSRQDNLNKIASSELSYIVKEIKTKINASMVIEEFVEYTKKYSLDAQEIVLSCLLELYPELVDIHDKMMTIDETPLELTGVKISEIKNVIEKKYDWALGINFENPENNYWFWYISEEKEEPRLGVRGIDNGDELEQPLDIARQVVKFYNALKNQDDYLHISKFLLENPCFTSIARRVWTMGNCVMGDIRANVLAKDFLPMHLLRAKLSMFGATKYDPRSDRWVQVTLFQNAPLMDEIHANEWMFPLLPKNKHSVCDLSNNNVYVSKNELKAACIKAYNGLKLNLGEADLIASMVIDMQMAGLNGLSNFLKAAPYLKSDNLDITLNITNEYLSVDLNNHSILCHIQIIIAYALDFLNQYNSLNIKITKCYNRCFVYSQLKRLSNKNLYVKAYWYDIKQSQYVEYFIKNNEDFPDVLMKNTPCDLDERALYIEISKNPLVRNDENISISHDIIEKNYEESVQKGILLQKKEWEELLKYTKGIMVQSSEQSRKDAGGVVES</sequence>
<reference evidence="1 2" key="1">
    <citation type="submission" date="2020-10" db="EMBL/GenBank/DDBJ databases">
        <title>Campylobacter and Helicobacter PacBio genomes.</title>
        <authorList>
            <person name="Lane C."/>
        </authorList>
    </citation>
    <scope>NUCLEOTIDE SEQUENCE [LARGE SCALE GENOMIC DNA]</scope>
    <source>
        <strain evidence="1 2">2014D-0218</strain>
    </source>
</reference>
<proteinExistence type="predicted"/>
<dbReference type="Pfam" id="PF12525">
    <property type="entry name" value="DUF3726"/>
    <property type="match status" value="1"/>
</dbReference>